<dbReference type="InterPro" id="IPR013762">
    <property type="entry name" value="Integrase-like_cat_sf"/>
</dbReference>
<comment type="caution">
    <text evidence="3">The sequence shown here is derived from an EMBL/GenBank/DDBJ whole genome shotgun (WGS) entry which is preliminary data.</text>
</comment>
<keyword evidence="1" id="KW-0233">DNA recombination</keyword>
<organism evidence="3">
    <name type="scientific">marine sediment metagenome</name>
    <dbReference type="NCBI Taxonomy" id="412755"/>
    <lineage>
        <taxon>unclassified sequences</taxon>
        <taxon>metagenomes</taxon>
        <taxon>ecological metagenomes</taxon>
    </lineage>
</organism>
<dbReference type="EMBL" id="LAZR01042101">
    <property type="protein sequence ID" value="KKL10334.1"/>
    <property type="molecule type" value="Genomic_DNA"/>
</dbReference>
<dbReference type="AlphaFoldDB" id="A0A0F9AL75"/>
<dbReference type="GO" id="GO:0006310">
    <property type="term" value="P:DNA recombination"/>
    <property type="evidence" value="ECO:0007669"/>
    <property type="project" value="UniProtKB-KW"/>
</dbReference>
<reference evidence="3" key="1">
    <citation type="journal article" date="2015" name="Nature">
        <title>Complex archaea that bridge the gap between prokaryotes and eukaryotes.</title>
        <authorList>
            <person name="Spang A."/>
            <person name="Saw J.H."/>
            <person name="Jorgensen S.L."/>
            <person name="Zaremba-Niedzwiedzka K."/>
            <person name="Martijn J."/>
            <person name="Lind A.E."/>
            <person name="van Eijk R."/>
            <person name="Schleper C."/>
            <person name="Guy L."/>
            <person name="Ettema T.J."/>
        </authorList>
    </citation>
    <scope>NUCLEOTIDE SEQUENCE</scope>
</reference>
<protein>
    <recommendedName>
        <fullName evidence="2">Tyr recombinase domain-containing protein</fullName>
    </recommendedName>
</protein>
<evidence type="ECO:0000259" key="2">
    <source>
        <dbReference type="Pfam" id="PF00589"/>
    </source>
</evidence>
<dbReference type="SUPFAM" id="SSF56349">
    <property type="entry name" value="DNA breaking-rejoining enzymes"/>
    <property type="match status" value="1"/>
</dbReference>
<dbReference type="Pfam" id="PF00589">
    <property type="entry name" value="Phage_integrase"/>
    <property type="match status" value="1"/>
</dbReference>
<dbReference type="GO" id="GO:0015074">
    <property type="term" value="P:DNA integration"/>
    <property type="evidence" value="ECO:0007669"/>
    <property type="project" value="InterPro"/>
</dbReference>
<dbReference type="InterPro" id="IPR002104">
    <property type="entry name" value="Integrase_catalytic"/>
</dbReference>
<dbReference type="InterPro" id="IPR011010">
    <property type="entry name" value="DNA_brk_join_enz"/>
</dbReference>
<dbReference type="GO" id="GO:0003677">
    <property type="term" value="F:DNA binding"/>
    <property type="evidence" value="ECO:0007669"/>
    <property type="project" value="InterPro"/>
</dbReference>
<evidence type="ECO:0000256" key="1">
    <source>
        <dbReference type="ARBA" id="ARBA00023172"/>
    </source>
</evidence>
<evidence type="ECO:0000313" key="3">
    <source>
        <dbReference type="EMBL" id="KKL10334.1"/>
    </source>
</evidence>
<feature type="non-terminal residue" evidence="3">
    <location>
        <position position="128"/>
    </location>
</feature>
<accession>A0A0F9AL75</accession>
<dbReference type="Gene3D" id="1.10.443.10">
    <property type="entry name" value="Intergrase catalytic core"/>
    <property type="match status" value="1"/>
</dbReference>
<gene>
    <name evidence="3" type="ORF">LCGC14_2556870</name>
</gene>
<feature type="domain" description="Tyr recombinase" evidence="2">
    <location>
        <begin position="38"/>
        <end position="82"/>
    </location>
</feature>
<name>A0A0F9AL75_9ZZZZ</name>
<proteinExistence type="predicted"/>
<sequence length="128" mass="13372">MKYAIVIPDGAADVHLDDLDGRTPLEAAEIPYRNGSGRVCDFHALRHTFGTLLSKAGVAPRTAQAAMRHSSIDLTMNVYTDPKLLDVAGAMEALPALPLGDGRQTAANVLSATGTDDSSTSPLAPMLA</sequence>